<dbReference type="Gene3D" id="1.10.287.130">
    <property type="match status" value="1"/>
</dbReference>
<dbReference type="CDD" id="cd00082">
    <property type="entry name" value="HisKA"/>
    <property type="match status" value="1"/>
</dbReference>
<comment type="caution">
    <text evidence="14">The sequence shown here is derived from an EMBL/GenBank/DDBJ whole genome shotgun (WGS) entry which is preliminary data.</text>
</comment>
<keyword evidence="6" id="KW-0418">Kinase</keyword>
<dbReference type="PROSITE" id="PS50110">
    <property type="entry name" value="RESPONSE_REGULATORY"/>
    <property type="match status" value="1"/>
</dbReference>
<keyword evidence="7" id="KW-0067">ATP-binding</keyword>
<dbReference type="Gene3D" id="3.30.450.20">
    <property type="entry name" value="PAS domain"/>
    <property type="match status" value="1"/>
</dbReference>
<dbReference type="PANTHER" id="PTHR43065:SF49">
    <property type="entry name" value="HISTIDINE KINASE"/>
    <property type="match status" value="1"/>
</dbReference>
<dbReference type="InterPro" id="IPR003661">
    <property type="entry name" value="HisK_dim/P_dom"/>
</dbReference>
<evidence type="ECO:0000256" key="5">
    <source>
        <dbReference type="ARBA" id="ARBA00022741"/>
    </source>
</evidence>
<dbReference type="InterPro" id="IPR005467">
    <property type="entry name" value="His_kinase_dom"/>
</dbReference>
<dbReference type="PROSITE" id="PS50112">
    <property type="entry name" value="PAS"/>
    <property type="match status" value="1"/>
</dbReference>
<dbReference type="Pfam" id="PF00512">
    <property type="entry name" value="HisKA"/>
    <property type="match status" value="1"/>
</dbReference>
<dbReference type="NCBIfam" id="TIGR00229">
    <property type="entry name" value="sensory_box"/>
    <property type="match status" value="1"/>
</dbReference>
<dbReference type="GO" id="GO:0000155">
    <property type="term" value="F:phosphorelay sensor kinase activity"/>
    <property type="evidence" value="ECO:0007669"/>
    <property type="project" value="InterPro"/>
</dbReference>
<protein>
    <recommendedName>
        <fullName evidence="2">histidine kinase</fullName>
        <ecNumber evidence="2">2.7.13.3</ecNumber>
    </recommendedName>
</protein>
<gene>
    <name evidence="14" type="ORF">H7965_26820</name>
</gene>
<evidence type="ECO:0000256" key="7">
    <source>
        <dbReference type="ARBA" id="ARBA00022840"/>
    </source>
</evidence>
<dbReference type="EC" id="2.7.13.3" evidence="2"/>
<dbReference type="InterPro" id="IPR035965">
    <property type="entry name" value="PAS-like_dom_sf"/>
</dbReference>
<dbReference type="SUPFAM" id="SSF55874">
    <property type="entry name" value="ATPase domain of HSP90 chaperone/DNA topoisomerase II/histidine kinase"/>
    <property type="match status" value="1"/>
</dbReference>
<name>A0A9X0UGF8_9PROT</name>
<dbReference type="SMART" id="SM00086">
    <property type="entry name" value="PAC"/>
    <property type="match status" value="1"/>
</dbReference>
<dbReference type="SMART" id="SM00387">
    <property type="entry name" value="HATPase_c"/>
    <property type="match status" value="1"/>
</dbReference>
<dbReference type="Gene3D" id="3.40.50.2300">
    <property type="match status" value="1"/>
</dbReference>
<dbReference type="InterPro" id="IPR003594">
    <property type="entry name" value="HATPase_dom"/>
</dbReference>
<dbReference type="Pfam" id="PF00989">
    <property type="entry name" value="PAS"/>
    <property type="match status" value="1"/>
</dbReference>
<dbReference type="EMBL" id="JACOMF010000088">
    <property type="protein sequence ID" value="MBC4018868.1"/>
    <property type="molecule type" value="Genomic_DNA"/>
</dbReference>
<dbReference type="InterPro" id="IPR036097">
    <property type="entry name" value="HisK_dim/P_sf"/>
</dbReference>
<reference evidence="14" key="1">
    <citation type="submission" date="2020-08" db="EMBL/GenBank/DDBJ databases">
        <authorList>
            <person name="Hu Y."/>
            <person name="Nguyen S.V."/>
            <person name="Li F."/>
            <person name="Fanning S."/>
        </authorList>
    </citation>
    <scope>NUCLEOTIDE SEQUENCE</scope>
    <source>
        <strain evidence="14">SYSU D8009</strain>
    </source>
</reference>
<dbReference type="SUPFAM" id="SSF52172">
    <property type="entry name" value="CheY-like"/>
    <property type="match status" value="1"/>
</dbReference>
<dbReference type="InterPro" id="IPR013767">
    <property type="entry name" value="PAS_fold"/>
</dbReference>
<evidence type="ECO:0000256" key="9">
    <source>
        <dbReference type="PROSITE-ProRule" id="PRU00169"/>
    </source>
</evidence>
<feature type="domain" description="Histidine kinase" evidence="10">
    <location>
        <begin position="126"/>
        <end position="349"/>
    </location>
</feature>
<evidence type="ECO:0000256" key="8">
    <source>
        <dbReference type="ARBA" id="ARBA00023012"/>
    </source>
</evidence>
<dbReference type="Pfam" id="PF00072">
    <property type="entry name" value="Response_reg"/>
    <property type="match status" value="1"/>
</dbReference>
<keyword evidence="4" id="KW-0808">Transferase</keyword>
<sequence length="489" mass="52584">MAIVGLDLEMNVLTWNRAAERIFGFAASEMLGGHYAAIVPEDGREGLGQLRDRLLGGEVVRNTRVRRRRKDGTLLEISASGTALFGRDGTARGFVIALEDITERQAIEDQLRQSQKMEAIGQLTGGLAHDFNNLLGVIIGNLDLLRDQPGNEPETADIIDQALEAALRGADLNRRLLAFARRQPLQPQRIDINALVARVAKLLARTLGETIEVRLSLAVDIGTGLADPTQLERALTNLAVNARDAMPQGGRLTIATHNVVLDADYAAVNQGVRGGDYVVLEITDSGTGMAPEVLARAFEPFFTTKEVGKGTGLGLSMVFGFAKQSGGHVKIYSEVGHGTTVRLFLPRTADETAGNTTAASGKETPLPRGRETVLVVEDNEKLRMVLLRQLTELGYTVLEAEDAREALALLGTDRPVDLLMTDIVMPGGMNGWELAKEAARLRPGLKALYTSGFPNAAFDSGALPEGALLLGKPYRTAQLARLLREAVAA</sequence>
<keyword evidence="3 9" id="KW-0597">Phosphoprotein</keyword>
<dbReference type="InterPro" id="IPR004358">
    <property type="entry name" value="Sig_transdc_His_kin-like_C"/>
</dbReference>
<evidence type="ECO:0000256" key="1">
    <source>
        <dbReference type="ARBA" id="ARBA00000085"/>
    </source>
</evidence>
<dbReference type="InterPro" id="IPR000700">
    <property type="entry name" value="PAS-assoc_C"/>
</dbReference>
<evidence type="ECO:0000259" key="10">
    <source>
        <dbReference type="PROSITE" id="PS50109"/>
    </source>
</evidence>
<dbReference type="AlphaFoldDB" id="A0A9X0UGF8"/>
<evidence type="ECO:0000256" key="6">
    <source>
        <dbReference type="ARBA" id="ARBA00022777"/>
    </source>
</evidence>
<dbReference type="GO" id="GO:0005524">
    <property type="term" value="F:ATP binding"/>
    <property type="evidence" value="ECO:0007669"/>
    <property type="project" value="UniProtKB-KW"/>
</dbReference>
<evidence type="ECO:0000256" key="3">
    <source>
        <dbReference type="ARBA" id="ARBA00022553"/>
    </source>
</evidence>
<dbReference type="Gene3D" id="3.30.565.10">
    <property type="entry name" value="Histidine kinase-like ATPase, C-terminal domain"/>
    <property type="match status" value="1"/>
</dbReference>
<dbReference type="PRINTS" id="PR00344">
    <property type="entry name" value="BCTRLSENSOR"/>
</dbReference>
<organism evidence="14 15">
    <name type="scientific">Siccirubricoccus deserti</name>
    <dbReference type="NCBI Taxonomy" id="2013562"/>
    <lineage>
        <taxon>Bacteria</taxon>
        <taxon>Pseudomonadati</taxon>
        <taxon>Pseudomonadota</taxon>
        <taxon>Alphaproteobacteria</taxon>
        <taxon>Acetobacterales</taxon>
        <taxon>Roseomonadaceae</taxon>
        <taxon>Siccirubricoccus</taxon>
    </lineage>
</organism>
<keyword evidence="15" id="KW-1185">Reference proteome</keyword>
<evidence type="ECO:0000256" key="4">
    <source>
        <dbReference type="ARBA" id="ARBA00022679"/>
    </source>
</evidence>
<dbReference type="SMART" id="SM00448">
    <property type="entry name" value="REC"/>
    <property type="match status" value="1"/>
</dbReference>
<evidence type="ECO:0000259" key="11">
    <source>
        <dbReference type="PROSITE" id="PS50110"/>
    </source>
</evidence>
<dbReference type="InterPro" id="IPR001610">
    <property type="entry name" value="PAC"/>
</dbReference>
<dbReference type="CDD" id="cd00130">
    <property type="entry name" value="PAS"/>
    <property type="match status" value="1"/>
</dbReference>
<dbReference type="Pfam" id="PF02518">
    <property type="entry name" value="HATPase_c"/>
    <property type="match status" value="1"/>
</dbReference>
<evidence type="ECO:0000256" key="2">
    <source>
        <dbReference type="ARBA" id="ARBA00012438"/>
    </source>
</evidence>
<accession>A0A9X0UGF8</accession>
<dbReference type="InterPro" id="IPR036890">
    <property type="entry name" value="HATPase_C_sf"/>
</dbReference>
<dbReference type="InterPro" id="IPR001789">
    <property type="entry name" value="Sig_transdc_resp-reg_receiver"/>
</dbReference>
<feature type="domain" description="Response regulatory" evidence="11">
    <location>
        <begin position="372"/>
        <end position="487"/>
    </location>
</feature>
<dbReference type="InterPro" id="IPR011006">
    <property type="entry name" value="CheY-like_superfamily"/>
</dbReference>
<evidence type="ECO:0000313" key="15">
    <source>
        <dbReference type="Proteomes" id="UP000600101"/>
    </source>
</evidence>
<keyword evidence="5" id="KW-0547">Nucleotide-binding</keyword>
<feature type="domain" description="PAS" evidence="12">
    <location>
        <begin position="1"/>
        <end position="57"/>
    </location>
</feature>
<keyword evidence="8" id="KW-0902">Two-component regulatory system</keyword>
<dbReference type="PROSITE" id="PS50109">
    <property type="entry name" value="HIS_KIN"/>
    <property type="match status" value="1"/>
</dbReference>
<dbReference type="Proteomes" id="UP000600101">
    <property type="component" value="Unassembled WGS sequence"/>
</dbReference>
<dbReference type="SMART" id="SM00388">
    <property type="entry name" value="HisKA"/>
    <property type="match status" value="1"/>
</dbReference>
<evidence type="ECO:0000259" key="13">
    <source>
        <dbReference type="PROSITE" id="PS50113"/>
    </source>
</evidence>
<feature type="domain" description="PAC" evidence="13">
    <location>
        <begin position="61"/>
        <end position="113"/>
    </location>
</feature>
<comment type="catalytic activity">
    <reaction evidence="1">
        <text>ATP + protein L-histidine = ADP + protein N-phospho-L-histidine.</text>
        <dbReference type="EC" id="2.7.13.3"/>
    </reaction>
</comment>
<dbReference type="InterPro" id="IPR000014">
    <property type="entry name" value="PAS"/>
</dbReference>
<dbReference type="PANTHER" id="PTHR43065">
    <property type="entry name" value="SENSOR HISTIDINE KINASE"/>
    <property type="match status" value="1"/>
</dbReference>
<proteinExistence type="predicted"/>
<dbReference type="SUPFAM" id="SSF55785">
    <property type="entry name" value="PYP-like sensor domain (PAS domain)"/>
    <property type="match status" value="1"/>
</dbReference>
<dbReference type="PROSITE" id="PS50113">
    <property type="entry name" value="PAC"/>
    <property type="match status" value="1"/>
</dbReference>
<evidence type="ECO:0000313" key="14">
    <source>
        <dbReference type="EMBL" id="MBC4018868.1"/>
    </source>
</evidence>
<dbReference type="SUPFAM" id="SSF47384">
    <property type="entry name" value="Homodimeric domain of signal transducing histidine kinase"/>
    <property type="match status" value="1"/>
</dbReference>
<dbReference type="GO" id="GO:0006355">
    <property type="term" value="P:regulation of DNA-templated transcription"/>
    <property type="evidence" value="ECO:0007669"/>
    <property type="project" value="InterPro"/>
</dbReference>
<feature type="modified residue" description="4-aspartylphosphate" evidence="9">
    <location>
        <position position="422"/>
    </location>
</feature>
<evidence type="ECO:0000259" key="12">
    <source>
        <dbReference type="PROSITE" id="PS50112"/>
    </source>
</evidence>